<dbReference type="STRING" id="1168035.SAMN05444280_1319"/>
<gene>
    <name evidence="1" type="ORF">SAMN05444280_1319</name>
</gene>
<sequence length="97" mass="11561">MRVVAKKILREFWEKYTDSEDQLKTWYKEASKANWTSPADIKNEYPKASILKAGRVVFNICGNKYRLITHINYARQWVFIRFIGTHTDYDNIDAEKI</sequence>
<dbReference type="Pfam" id="PF09907">
    <property type="entry name" value="HigB_toxin"/>
    <property type="match status" value="1"/>
</dbReference>
<dbReference type="GO" id="GO:0110001">
    <property type="term" value="C:toxin-antitoxin complex"/>
    <property type="evidence" value="ECO:0007669"/>
    <property type="project" value="InterPro"/>
</dbReference>
<evidence type="ECO:0000313" key="2">
    <source>
        <dbReference type="Proteomes" id="UP000184050"/>
    </source>
</evidence>
<dbReference type="GO" id="GO:0003723">
    <property type="term" value="F:RNA binding"/>
    <property type="evidence" value="ECO:0007669"/>
    <property type="project" value="InterPro"/>
</dbReference>
<evidence type="ECO:0000313" key="1">
    <source>
        <dbReference type="EMBL" id="SHJ79805.1"/>
    </source>
</evidence>
<accession>A0A1M6M8K9</accession>
<reference evidence="1 2" key="1">
    <citation type="submission" date="2016-11" db="EMBL/GenBank/DDBJ databases">
        <authorList>
            <person name="Jaros S."/>
            <person name="Januszkiewicz K."/>
            <person name="Wedrychowicz H."/>
        </authorList>
    </citation>
    <scope>NUCLEOTIDE SEQUENCE [LARGE SCALE GENOMIC DNA]</scope>
    <source>
        <strain evidence="1 2">DSM 27063</strain>
    </source>
</reference>
<dbReference type="GO" id="GO:0004519">
    <property type="term" value="F:endonuclease activity"/>
    <property type="evidence" value="ECO:0007669"/>
    <property type="project" value="InterPro"/>
</dbReference>
<dbReference type="InterPro" id="IPR018669">
    <property type="entry name" value="Toxin_HigB"/>
</dbReference>
<organism evidence="1 2">
    <name type="scientific">Tangfeifania diversioriginum</name>
    <dbReference type="NCBI Taxonomy" id="1168035"/>
    <lineage>
        <taxon>Bacteria</taxon>
        <taxon>Pseudomonadati</taxon>
        <taxon>Bacteroidota</taxon>
        <taxon>Bacteroidia</taxon>
        <taxon>Marinilabiliales</taxon>
        <taxon>Prolixibacteraceae</taxon>
        <taxon>Tangfeifania</taxon>
    </lineage>
</organism>
<dbReference type="EMBL" id="FQZE01000031">
    <property type="protein sequence ID" value="SHJ79805.1"/>
    <property type="molecule type" value="Genomic_DNA"/>
</dbReference>
<dbReference type="RefSeq" id="WP_073172274.1">
    <property type="nucleotide sequence ID" value="NZ_FQZE01000031.1"/>
</dbReference>
<name>A0A1M6M8K9_9BACT</name>
<dbReference type="OrthoDB" id="9799912at2"/>
<proteinExistence type="predicted"/>
<dbReference type="Proteomes" id="UP000184050">
    <property type="component" value="Unassembled WGS sequence"/>
</dbReference>
<keyword evidence="2" id="KW-1185">Reference proteome</keyword>
<dbReference type="AlphaFoldDB" id="A0A1M6M8K9"/>
<protein>
    <submittedName>
        <fullName evidence="1">mRNA interferase HigB</fullName>
    </submittedName>
</protein>